<keyword evidence="4 7" id="KW-0812">Transmembrane</keyword>
<comment type="subcellular location">
    <subcellularLocation>
        <location evidence="2 7">Membrane</location>
        <topology evidence="2 7">Multi-pass membrane protein</topology>
    </subcellularLocation>
</comment>
<comment type="caution">
    <text evidence="8">The sequence shown here is derived from an EMBL/GenBank/DDBJ whole genome shotgun (WGS) entry which is preliminary data.</text>
</comment>
<evidence type="ECO:0000256" key="4">
    <source>
        <dbReference type="ARBA" id="ARBA00022692"/>
    </source>
</evidence>
<dbReference type="GO" id="GO:0005783">
    <property type="term" value="C:endoplasmic reticulum"/>
    <property type="evidence" value="ECO:0007669"/>
    <property type="project" value="UniProtKB-ARBA"/>
</dbReference>
<sequence>MTTKYGTIPALLEDSNLDVVVSNAKQKMRSDLGSRRPWKELISFSLPDSLRGALQRIQTNMSYFHMNYVIIVLFLIFMSLLWHPVSLIVFMIMMLVWLFLYFLRDDPIIVLGYLVDDSLILVVLSIVTVVVLLLTRTSVVLVGLLAGIILVALHGAFRQTDDLMLDVGDGGDGWGRKFNLKETASSTYSSLA</sequence>
<evidence type="ECO:0000256" key="2">
    <source>
        <dbReference type="ARBA" id="ARBA00004141"/>
    </source>
</evidence>
<dbReference type="Proteomes" id="UP001454036">
    <property type="component" value="Unassembled WGS sequence"/>
</dbReference>
<keyword evidence="6 7" id="KW-0472">Membrane</keyword>
<feature type="transmembrane region" description="Helical" evidence="7">
    <location>
        <begin position="110"/>
        <end position="133"/>
    </location>
</feature>
<evidence type="ECO:0000313" key="8">
    <source>
        <dbReference type="EMBL" id="GAA0179893.1"/>
    </source>
</evidence>
<dbReference type="InterPro" id="IPR004895">
    <property type="entry name" value="Prenylated_rab_accept_PRA1"/>
</dbReference>
<feature type="transmembrane region" description="Helical" evidence="7">
    <location>
        <begin position="139"/>
        <end position="157"/>
    </location>
</feature>
<dbReference type="Pfam" id="PF03208">
    <property type="entry name" value="PRA1"/>
    <property type="match status" value="1"/>
</dbReference>
<dbReference type="PANTHER" id="PTHR19317:SF2">
    <property type="entry name" value="PRA1 FAMILY PROTEIN F2"/>
    <property type="match status" value="1"/>
</dbReference>
<dbReference type="AlphaFoldDB" id="A0AAV3RPU4"/>
<reference evidence="8 9" key="1">
    <citation type="submission" date="2024-01" db="EMBL/GenBank/DDBJ databases">
        <title>The complete chloroplast genome sequence of Lithospermum erythrorhizon: insights into the phylogenetic relationship among Boraginaceae species and the maternal lineages of purple gromwells.</title>
        <authorList>
            <person name="Okada T."/>
            <person name="Watanabe K."/>
        </authorList>
    </citation>
    <scope>NUCLEOTIDE SEQUENCE [LARGE SCALE GENOMIC DNA]</scope>
</reference>
<comment type="similarity">
    <text evidence="3 7">Belongs to the PRA1 family.</text>
</comment>
<evidence type="ECO:0000256" key="1">
    <source>
        <dbReference type="ARBA" id="ARBA00002501"/>
    </source>
</evidence>
<feature type="transmembrane region" description="Helical" evidence="7">
    <location>
        <begin position="63"/>
        <end position="81"/>
    </location>
</feature>
<dbReference type="PANTHER" id="PTHR19317">
    <property type="entry name" value="PRENYLATED RAB ACCEPTOR 1-RELATED"/>
    <property type="match status" value="1"/>
</dbReference>
<dbReference type="EMBL" id="BAABME010010566">
    <property type="protein sequence ID" value="GAA0179893.1"/>
    <property type="molecule type" value="Genomic_DNA"/>
</dbReference>
<evidence type="ECO:0000256" key="5">
    <source>
        <dbReference type="ARBA" id="ARBA00022989"/>
    </source>
</evidence>
<evidence type="ECO:0000256" key="3">
    <source>
        <dbReference type="ARBA" id="ARBA00006483"/>
    </source>
</evidence>
<protein>
    <recommendedName>
        <fullName evidence="7">PRA1 family protein</fullName>
    </recommendedName>
</protein>
<dbReference type="GO" id="GO:0005794">
    <property type="term" value="C:Golgi apparatus"/>
    <property type="evidence" value="ECO:0007669"/>
    <property type="project" value="TreeGrafter"/>
</dbReference>
<accession>A0AAV3RPU4</accession>
<name>A0AAV3RPU4_LITER</name>
<keyword evidence="9" id="KW-1185">Reference proteome</keyword>
<dbReference type="GO" id="GO:0016192">
    <property type="term" value="P:vesicle-mediated transport"/>
    <property type="evidence" value="ECO:0007669"/>
    <property type="project" value="TreeGrafter"/>
</dbReference>
<gene>
    <name evidence="8" type="ORF">LIER_30033</name>
</gene>
<evidence type="ECO:0000256" key="7">
    <source>
        <dbReference type="RuleBase" id="RU363107"/>
    </source>
</evidence>
<organism evidence="8 9">
    <name type="scientific">Lithospermum erythrorhizon</name>
    <name type="common">Purple gromwell</name>
    <name type="synonym">Lithospermum officinale var. erythrorhizon</name>
    <dbReference type="NCBI Taxonomy" id="34254"/>
    <lineage>
        <taxon>Eukaryota</taxon>
        <taxon>Viridiplantae</taxon>
        <taxon>Streptophyta</taxon>
        <taxon>Embryophyta</taxon>
        <taxon>Tracheophyta</taxon>
        <taxon>Spermatophyta</taxon>
        <taxon>Magnoliopsida</taxon>
        <taxon>eudicotyledons</taxon>
        <taxon>Gunneridae</taxon>
        <taxon>Pentapetalae</taxon>
        <taxon>asterids</taxon>
        <taxon>lamiids</taxon>
        <taxon>Boraginales</taxon>
        <taxon>Boraginaceae</taxon>
        <taxon>Boraginoideae</taxon>
        <taxon>Lithospermeae</taxon>
        <taxon>Lithospermum</taxon>
    </lineage>
</organism>
<evidence type="ECO:0000313" key="9">
    <source>
        <dbReference type="Proteomes" id="UP001454036"/>
    </source>
</evidence>
<proteinExistence type="inferred from homology"/>
<comment type="function">
    <text evidence="1 7">May be involved in both secretory and endocytic intracellular trafficking in the endosomal/prevacuolar compartments.</text>
</comment>
<keyword evidence="5 7" id="KW-1133">Transmembrane helix</keyword>
<dbReference type="GO" id="GO:0016020">
    <property type="term" value="C:membrane"/>
    <property type="evidence" value="ECO:0007669"/>
    <property type="project" value="UniProtKB-SubCell"/>
</dbReference>
<evidence type="ECO:0000256" key="6">
    <source>
        <dbReference type="ARBA" id="ARBA00023136"/>
    </source>
</evidence>
<keyword evidence="7" id="KW-0813">Transport</keyword>